<organism evidence="2 3">
    <name type="scientific">Anaerostipes butyraticus</name>
    <dbReference type="NCBI Taxonomy" id="645466"/>
    <lineage>
        <taxon>Bacteria</taxon>
        <taxon>Bacillati</taxon>
        <taxon>Bacillota</taxon>
        <taxon>Clostridia</taxon>
        <taxon>Lachnospirales</taxon>
        <taxon>Lachnospiraceae</taxon>
        <taxon>Anaerostipes</taxon>
    </lineage>
</organism>
<comment type="caution">
    <text evidence="2">The sequence shown here is derived from an EMBL/GenBank/DDBJ whole genome shotgun (WGS) entry which is preliminary data.</text>
</comment>
<keyword evidence="3" id="KW-1185">Reference proteome</keyword>
<feature type="transmembrane region" description="Helical" evidence="1">
    <location>
        <begin position="12"/>
        <end position="30"/>
    </location>
</feature>
<dbReference type="RefSeq" id="WP_274954396.1">
    <property type="nucleotide sequence ID" value="NZ_BLYI01000006.1"/>
</dbReference>
<evidence type="ECO:0000313" key="3">
    <source>
        <dbReference type="Proteomes" id="UP000613208"/>
    </source>
</evidence>
<sequence length="40" mass="4414">MTAFISELVSYAVKFIFLLAVSVGGVLTGRKLSLRKKNKK</sequence>
<gene>
    <name evidence="2" type="ORF">ANBU17_04480</name>
</gene>
<evidence type="ECO:0000313" key="2">
    <source>
        <dbReference type="EMBL" id="GFO84101.1"/>
    </source>
</evidence>
<dbReference type="Proteomes" id="UP000613208">
    <property type="component" value="Unassembled WGS sequence"/>
</dbReference>
<dbReference type="EMBL" id="BLYI01000006">
    <property type="protein sequence ID" value="GFO84101.1"/>
    <property type="molecule type" value="Genomic_DNA"/>
</dbReference>
<dbReference type="AlphaFoldDB" id="A0A916Q7R1"/>
<keyword evidence="1" id="KW-1133">Transmembrane helix</keyword>
<evidence type="ECO:0000256" key="1">
    <source>
        <dbReference type="SAM" id="Phobius"/>
    </source>
</evidence>
<name>A0A916Q7R1_9FIRM</name>
<protein>
    <submittedName>
        <fullName evidence="2">Uncharacterized protein</fullName>
    </submittedName>
</protein>
<proteinExistence type="predicted"/>
<accession>A0A916Q7R1</accession>
<reference evidence="2" key="1">
    <citation type="submission" date="2020-06" db="EMBL/GenBank/DDBJ databases">
        <title>Characterization of fructooligosaccharide metabolism and fructooligosaccharide-degrading enzymes in human commensal butyrate producers.</title>
        <authorList>
            <person name="Tanno H."/>
            <person name="Fujii T."/>
            <person name="Hirano K."/>
            <person name="Maeno S."/>
            <person name="Tonozuka T."/>
            <person name="Sakamoto M."/>
            <person name="Ohkuma M."/>
            <person name="Tochio T."/>
            <person name="Endo A."/>
        </authorList>
    </citation>
    <scope>NUCLEOTIDE SEQUENCE</scope>
    <source>
        <strain evidence="2">JCM 17466</strain>
    </source>
</reference>
<keyword evidence="1" id="KW-0472">Membrane</keyword>
<keyword evidence="1" id="KW-0812">Transmembrane</keyword>